<comment type="caution">
    <text evidence="6">The sequence shown here is derived from an EMBL/GenBank/DDBJ whole genome shotgun (WGS) entry which is preliminary data.</text>
</comment>
<dbReference type="RefSeq" id="WP_210652886.1">
    <property type="nucleotide sequence ID" value="NZ_JAGKQQ010000001.1"/>
</dbReference>
<dbReference type="Proteomes" id="UP000676565">
    <property type="component" value="Unassembled WGS sequence"/>
</dbReference>
<dbReference type="SUPFAM" id="SSF52266">
    <property type="entry name" value="SGNH hydrolase"/>
    <property type="match status" value="2"/>
</dbReference>
<dbReference type="InterPro" id="IPR018765">
    <property type="entry name" value="DUF2341"/>
</dbReference>
<evidence type="ECO:0000259" key="5">
    <source>
        <dbReference type="SMART" id="SM00560"/>
    </source>
</evidence>
<keyword evidence="3" id="KW-1015">Disulfide bond</keyword>
<keyword evidence="2" id="KW-0378">Hydrolase</keyword>
<dbReference type="InterPro" id="IPR036514">
    <property type="entry name" value="SGNH_hydro_sf"/>
</dbReference>
<dbReference type="Pfam" id="PF13385">
    <property type="entry name" value="Laminin_G_3"/>
    <property type="match status" value="1"/>
</dbReference>
<feature type="chain" id="PRO_5046897875" evidence="4">
    <location>
        <begin position="22"/>
        <end position="1304"/>
    </location>
</feature>
<accession>A0ABS5BM62</accession>
<dbReference type="EMBL" id="JAGKQQ010000001">
    <property type="protein sequence ID" value="MBP3954773.1"/>
    <property type="molecule type" value="Genomic_DNA"/>
</dbReference>
<keyword evidence="7" id="KW-1185">Reference proteome</keyword>
<dbReference type="Gene3D" id="2.60.120.200">
    <property type="match status" value="1"/>
</dbReference>
<keyword evidence="1 4" id="KW-0732">Signal</keyword>
<dbReference type="PANTHER" id="PTHR31988">
    <property type="entry name" value="ESTERASE, PUTATIVE (DUF303)-RELATED"/>
    <property type="match status" value="1"/>
</dbReference>
<feature type="signal peptide" evidence="4">
    <location>
        <begin position="1"/>
        <end position="21"/>
    </location>
</feature>
<dbReference type="SMART" id="SM00560">
    <property type="entry name" value="LamGL"/>
    <property type="match status" value="1"/>
</dbReference>
<dbReference type="Pfam" id="PF10102">
    <property type="entry name" value="DUF2341"/>
    <property type="match status" value="1"/>
</dbReference>
<gene>
    <name evidence="6" type="ORF">J8F10_05685</name>
</gene>
<evidence type="ECO:0000256" key="3">
    <source>
        <dbReference type="ARBA" id="ARBA00023157"/>
    </source>
</evidence>
<dbReference type="PANTHER" id="PTHR31988:SF19">
    <property type="entry name" value="9-O-ACETYL-N-ACETYLNEURAMINIC ACID DEACETYLASE-RELATED"/>
    <property type="match status" value="1"/>
</dbReference>
<dbReference type="SUPFAM" id="SSF49899">
    <property type="entry name" value="Concanavalin A-like lectins/glucanases"/>
    <property type="match status" value="1"/>
</dbReference>
<dbReference type="InterPro" id="IPR052940">
    <property type="entry name" value="Carb_Esterase_6"/>
</dbReference>
<feature type="domain" description="LamG-like jellyroll fold" evidence="5">
    <location>
        <begin position="492"/>
        <end position="620"/>
    </location>
</feature>
<reference evidence="6 7" key="1">
    <citation type="submission" date="2021-04" db="EMBL/GenBank/DDBJ databases">
        <authorList>
            <person name="Ivanova A."/>
        </authorList>
    </citation>
    <scope>NUCLEOTIDE SEQUENCE [LARGE SCALE GENOMIC DNA]</scope>
    <source>
        <strain evidence="6 7">G18</strain>
    </source>
</reference>
<evidence type="ECO:0000256" key="1">
    <source>
        <dbReference type="ARBA" id="ARBA00022729"/>
    </source>
</evidence>
<dbReference type="InterPro" id="IPR013320">
    <property type="entry name" value="ConA-like_dom_sf"/>
</dbReference>
<dbReference type="InterPro" id="IPR006558">
    <property type="entry name" value="LamG-like"/>
</dbReference>
<dbReference type="Gene3D" id="3.40.50.1110">
    <property type="entry name" value="SGNH hydrolase"/>
    <property type="match status" value="2"/>
</dbReference>
<dbReference type="InterPro" id="IPR005181">
    <property type="entry name" value="SASA"/>
</dbReference>
<dbReference type="Pfam" id="PF03629">
    <property type="entry name" value="SASA"/>
    <property type="match status" value="2"/>
</dbReference>
<name>A0ABS5BM62_9BACT</name>
<evidence type="ECO:0000313" key="6">
    <source>
        <dbReference type="EMBL" id="MBP3954773.1"/>
    </source>
</evidence>
<sequence length="1304" mass="143339">MIRRQIFVVAALAALSVPAGAADKPVKVFVLAGQSNMEGHGFIAADPKRNEGKGSLEYVAKRPDTAAKFRHLLGEDGKWAVRDDVWIHYLDRKGKLTAGFGVKEDRIGPELGFGCVVGEAYEEPVLLIKLAWGGKSLAVDFRPPSSGGEVGPYYKEIVARTKAVLKDLNKEFPELGDRGYELTGFGWHQGWNDRVNRAFNDEYEKNLAHFIRDIRKDLGAKNLPFVIAETGMSGPEEKHPRPLSLMKAQAAVAEYPEFKGNVAFVGTKAFWRADDVSPSNQGYHWNTNAETYYLIGEAMGHAMKKLCAPPPAAKNPLSDWKHSGTLTLLTTPDGANLPPTAAVTDFPVLVRLHRDWFDFTQARPDGADVRFTTAEGARLAHQVEEWDVKAGTASVWVRVPSIKGNSRQPLRMYWGKGDAVNESDGTAVFAPSNGYLSVWHMGEAVGDDAGTLTTKDLGTTPAKGVIGGARHFDGNARVTCGDKITNYPTGDDPHTTEVWFRPETCNTTLIGWGNEKPQGKVVMQFRGPPHVRMDCWFSGANVESAGPMNLNEWVHVAHVCQRGDSRLYVNGVLAGASARKDSPLKIAGPVGLWIGNWHDQSRFKGDLDEVRVSQVARSADWLRLQYENQKPLQTLVGPLVSAGTDFSVEAQSATVREGGSVRVTARAGGAQKLSWSVVRGDREEVLAVDRSAVEFAPGRVTGDTAVKLRLRAVFPSEVKIRDIGLTVQEAIPDPEFTLHIPTEWDGRKELVLEPQITNLAALKAAGGGATDVRVEWSAGPLAVIKEIVAGKLRLLRAQNSGPLTVTATLSNGGRAVTRSATITVKEPATDAWVQRVPERDEKPEEGQFYARDDRNEGTLHYRGTLDKPADEVFLKVYCDDKPFATETGKPGRDLSYALAAKLKPGLVKYRVEFGTRSRGTDTVLHKVGDLVCGDVYLIEGQSNAEALDLPGETPRETSQWVRTYGGPLGRDTDGAGWVRERTKKAGGKAPNLWGLAVWKSKPPEHEAFVGWWGMQLAKRLVESQQVPVCIINGALGGTRIDEHQRNPADPADLSTIYGRWFWRVQRAKLTHGVRAVIWHQGENDQPADGPSGEYGWKNYHRYFVEMAAGWKRDLPNVRHYYAFQIWPDSCAMGGRDGAGDRLREQQRTLPDRFSNLSVLSTLGIRPGGGCHFPREGYDEFARLLQPLIERDVYGKKPTKSITPPNLKRVAFANAERDALTLEFDQPIVWKEKLAGQFYLDGAKDQIATGSVEGSTLTVKLKAPSAAKSITYLKESAWSPDALLVGKNGIAALTFCEVPVLPWRR</sequence>
<protein>
    <submittedName>
        <fullName evidence="6">DUF2341 domain-containing protein</fullName>
    </submittedName>
</protein>
<organism evidence="6 7">
    <name type="scientific">Gemmata palustris</name>
    <dbReference type="NCBI Taxonomy" id="2822762"/>
    <lineage>
        <taxon>Bacteria</taxon>
        <taxon>Pseudomonadati</taxon>
        <taxon>Planctomycetota</taxon>
        <taxon>Planctomycetia</taxon>
        <taxon>Gemmatales</taxon>
        <taxon>Gemmataceae</taxon>
        <taxon>Gemmata</taxon>
    </lineage>
</organism>
<evidence type="ECO:0000313" key="7">
    <source>
        <dbReference type="Proteomes" id="UP000676565"/>
    </source>
</evidence>
<proteinExistence type="predicted"/>
<evidence type="ECO:0000256" key="2">
    <source>
        <dbReference type="ARBA" id="ARBA00022801"/>
    </source>
</evidence>
<evidence type="ECO:0000256" key="4">
    <source>
        <dbReference type="SAM" id="SignalP"/>
    </source>
</evidence>